<feature type="region of interest" description="Disordered" evidence="6">
    <location>
        <begin position="1383"/>
        <end position="1428"/>
    </location>
</feature>
<dbReference type="GO" id="GO:0005737">
    <property type="term" value="C:cytoplasm"/>
    <property type="evidence" value="ECO:0000318"/>
    <property type="project" value="GO_Central"/>
</dbReference>
<evidence type="ECO:0000259" key="7">
    <source>
        <dbReference type="PROSITE" id="PS50086"/>
    </source>
</evidence>
<comment type="subcellular location">
    <subcellularLocation>
        <location evidence="1">Cytoplasm</location>
        <location evidence="1">Cytoskeleton</location>
        <location evidence="1">Cilium basal body</location>
    </subcellularLocation>
    <subcellularLocation>
        <location evidence="2">Cytoplasm</location>
        <location evidence="2">Cytoskeleton</location>
        <location evidence="2">Microtubule organizing center</location>
        <location evidence="2">Centrosome</location>
        <location evidence="2">Centriolar satellite</location>
    </subcellularLocation>
</comment>
<dbReference type="Gene3D" id="1.10.472.80">
    <property type="entry name" value="Ypt/Rab-GAP domain of gyp1p, domain 3"/>
    <property type="match status" value="1"/>
</dbReference>
<feature type="compositionally biased region" description="Polar residues" evidence="6">
    <location>
        <begin position="377"/>
        <end position="399"/>
    </location>
</feature>
<dbReference type="SUPFAM" id="SSF50978">
    <property type="entry name" value="WD40 repeat-like"/>
    <property type="match status" value="2"/>
</dbReference>
<dbReference type="OMA" id="SSARHYQ"/>
<protein>
    <recommendedName>
        <fullName evidence="3">TBC1 domain family member 31</fullName>
    </recommendedName>
</protein>
<dbReference type="RefSeq" id="XP_001747146.1">
    <property type="nucleotide sequence ID" value="XM_001747094.1"/>
</dbReference>
<accession>A9V2T6</accession>
<dbReference type="GO" id="GO:0030030">
    <property type="term" value="P:cell projection organization"/>
    <property type="evidence" value="ECO:0007669"/>
    <property type="project" value="UniProtKB-KW"/>
</dbReference>
<evidence type="ECO:0000256" key="5">
    <source>
        <dbReference type="ARBA" id="ARBA00034464"/>
    </source>
</evidence>
<feature type="compositionally biased region" description="Basic and acidic residues" evidence="6">
    <location>
        <begin position="1226"/>
        <end position="1236"/>
    </location>
</feature>
<proteinExistence type="predicted"/>
<dbReference type="SMART" id="SM00320">
    <property type="entry name" value="WD40"/>
    <property type="match status" value="5"/>
</dbReference>
<dbReference type="GO" id="GO:0005096">
    <property type="term" value="F:GTPase activator activity"/>
    <property type="evidence" value="ECO:0000318"/>
    <property type="project" value="GO_Central"/>
</dbReference>
<evidence type="ECO:0000256" key="6">
    <source>
        <dbReference type="SAM" id="MobiDB-lite"/>
    </source>
</evidence>
<dbReference type="InParanoid" id="A9V2T6"/>
<dbReference type="Gene3D" id="2.130.10.10">
    <property type="entry name" value="YVTN repeat-like/Quinoprotein amine dehydrogenase"/>
    <property type="match status" value="2"/>
</dbReference>
<dbReference type="PROSITE" id="PS50086">
    <property type="entry name" value="TBC_RABGAP"/>
    <property type="match status" value="1"/>
</dbReference>
<dbReference type="Gene3D" id="1.10.8.270">
    <property type="entry name" value="putative rabgap domain of human tbc1 domain family member 14 like domains"/>
    <property type="match status" value="1"/>
</dbReference>
<dbReference type="STRING" id="81824.A9V2T6"/>
<feature type="region of interest" description="Disordered" evidence="6">
    <location>
        <begin position="448"/>
        <end position="514"/>
    </location>
</feature>
<dbReference type="InterPro" id="IPR036322">
    <property type="entry name" value="WD40_repeat_dom_sf"/>
</dbReference>
<evidence type="ECO:0000256" key="3">
    <source>
        <dbReference type="ARBA" id="ARBA00014199"/>
    </source>
</evidence>
<feature type="domain" description="Rab-GAP TBC" evidence="7">
    <location>
        <begin position="900"/>
        <end position="1091"/>
    </location>
</feature>
<dbReference type="SMART" id="SM00164">
    <property type="entry name" value="TBC"/>
    <property type="match status" value="1"/>
</dbReference>
<gene>
    <name evidence="8" type="ORF">MONBRDRAFT_32974</name>
</gene>
<dbReference type="InterPro" id="IPR001680">
    <property type="entry name" value="WD40_rpt"/>
</dbReference>
<name>A9V2T6_MONBE</name>
<dbReference type="GO" id="GO:0034451">
    <property type="term" value="C:centriolar satellite"/>
    <property type="evidence" value="ECO:0007669"/>
    <property type="project" value="UniProtKB-SubCell"/>
</dbReference>
<feature type="region of interest" description="Disordered" evidence="6">
    <location>
        <begin position="1342"/>
        <end position="1368"/>
    </location>
</feature>
<feature type="compositionally biased region" description="Basic and acidic residues" evidence="6">
    <location>
        <begin position="1395"/>
        <end position="1404"/>
    </location>
</feature>
<evidence type="ECO:0000256" key="2">
    <source>
        <dbReference type="ARBA" id="ARBA00004607"/>
    </source>
</evidence>
<dbReference type="InterPro" id="IPR000195">
    <property type="entry name" value="Rab-GAP-TBC_dom"/>
</dbReference>
<organism evidence="8 9">
    <name type="scientific">Monosiga brevicollis</name>
    <name type="common">Choanoflagellate</name>
    <dbReference type="NCBI Taxonomy" id="81824"/>
    <lineage>
        <taxon>Eukaryota</taxon>
        <taxon>Choanoflagellata</taxon>
        <taxon>Craspedida</taxon>
        <taxon>Salpingoecidae</taxon>
        <taxon>Monosiga</taxon>
    </lineage>
</organism>
<dbReference type="Pfam" id="PF00566">
    <property type="entry name" value="RabGAP-TBC"/>
    <property type="match status" value="1"/>
</dbReference>
<sequence>MAKALVTRFNPRQKQQENVTIEALALVPWSKRMGDPVPEVAALKTIAHLDSHYRLWCCLDNGAIEIVLPISGRHDNTIQIHSQLITAILYHDGYVWTAAYDGTIAVTNARTHKILDKLKFHSDAVSCVHKDDKGRIWFGSLNGQISCWDLVDPAGRNPEVVAVVNLEASEVRAALKENEQLRIYSLRYHQDKLWLAAGSTIVVYDLQLHRAILHLPHGIVPAPATPNTSSTTSHSAHAADLSSYTSYSQRASASTDLDSLAALSMADTMSVGSNMSMASTTTTKSMPAPEDDSIHPAALVASAIEQHHQQQQLHQHQQHFQPALPHQHRPPMTNRSRAGSNSSKLNAAAQRAIKLLSNSSSNDGRSGSDSRRGSMPALSSNRGTLSPTGSRNRPLSPNRLSPHPAGNGGPRERSNSLFRAREREQLGFPDAATASGPVAQANAFLRRMKSAREHQRQRSEAQPTVSSGRPPSGGSVSSLVLPNTSRPLAVERPRSGSTKAGFAPFSTAGVVSSDSGLNAEWKPIQAERFARSADTSPLKMPVRDSGVGESMPRPSAARPLLPDLSQATHPRLSTLTSASSNPPGAISALPSPHSVVSVFGEEEAPAAQESKPWAKDRLRKILGFHGGGAATLSPDELPRFYRRGANLDGEDCPTPPSSVSNKNLVYLGSSYSSFGSRRNGDTRHMTVAAHCLELGVNNDLWTGCENLGMVQVWSLTDGNMIWEVHADCGGIVVLRLITGRMWAACATGSLLVWDAVTYEPLQEIDAHADAARFLLPVSTDVLLSSGASQDGTIAWWQLLAPGQQLSLAHFSPFEEEPVDDGKSRHAFMAYNRYGFALDTFLRNEDGSWMLMLDDELPPSAQATITAREHRNSSWLQLLADHPNLEGVSEDSQLTTCVANGVPNQHRISVWSVLLNRWIGQERAARGGNYYNELCRRGKSPCDAQIMLDLPRTFPHNRFFQDRRRRGWRCLRRVLNSFALHNAEIGYCQGFNFIAAFLLLFLPEEVAFWGMVALIDHIMPVGYYVDPMISPRADQRVMVDLVQVHLPALGARLAELEVDLSLVTFQWFFVMFVDMCDTELTLRLWDLIFVHGHNVIFRVVLALLKLHEAQLLQMEDRQEVYMRLRRLGYDVSTHLDTIIELAMSLPLDDQLIVERFDAHVEAISQEEQDVLRQRKSKNAVNAAAPPLSPGLPGSTPAFPIAGSVPVSAGPNAAAQSVVVHGGASRDGQLEDGSHGDNDAQVALPVPFSYGGPAAADLIAMAMQARVQTTTMQRNRLHSETDTGHLTVLGDEQVTPDLANLDLPKSQPMSLHAAMDVGGAAPAGKVAVSPDWTPQAVRRHHLDSFDSWTDSDDQRSGHWSGDQRSGEPADSHVMFRAGVERSTTVVPTAFSPAAVPGRRDDHHSPVPDDLANLTPSGPDSHADDLEQLSL</sequence>
<dbReference type="FunFam" id="1.10.472.80:FF:000218">
    <property type="match status" value="1"/>
</dbReference>
<reference evidence="8 9" key="1">
    <citation type="journal article" date="2008" name="Nature">
        <title>The genome of the choanoflagellate Monosiga brevicollis and the origin of metazoans.</title>
        <authorList>
            <consortium name="JGI Sequencing"/>
            <person name="King N."/>
            <person name="Westbrook M.J."/>
            <person name="Young S.L."/>
            <person name="Kuo A."/>
            <person name="Abedin M."/>
            <person name="Chapman J."/>
            <person name="Fairclough S."/>
            <person name="Hellsten U."/>
            <person name="Isogai Y."/>
            <person name="Letunic I."/>
            <person name="Marr M."/>
            <person name="Pincus D."/>
            <person name="Putnam N."/>
            <person name="Rokas A."/>
            <person name="Wright K.J."/>
            <person name="Zuzow R."/>
            <person name="Dirks W."/>
            <person name="Good M."/>
            <person name="Goodstein D."/>
            <person name="Lemons D."/>
            <person name="Li W."/>
            <person name="Lyons J.B."/>
            <person name="Morris A."/>
            <person name="Nichols S."/>
            <person name="Richter D.J."/>
            <person name="Salamov A."/>
            <person name="Bork P."/>
            <person name="Lim W.A."/>
            <person name="Manning G."/>
            <person name="Miller W.T."/>
            <person name="McGinnis W."/>
            <person name="Shapiro H."/>
            <person name="Tjian R."/>
            <person name="Grigoriev I.V."/>
            <person name="Rokhsar D."/>
        </authorList>
    </citation>
    <scope>NUCLEOTIDE SEQUENCE [LARGE SCALE GENOMIC DNA]</scope>
    <source>
        <strain evidence="9">MX1 / ATCC 50154</strain>
    </source>
</reference>
<evidence type="ECO:0000256" key="4">
    <source>
        <dbReference type="ARBA" id="ARBA00022794"/>
    </source>
</evidence>
<evidence type="ECO:0000256" key="1">
    <source>
        <dbReference type="ARBA" id="ARBA00004120"/>
    </source>
</evidence>
<feature type="region of interest" description="Disordered" evidence="6">
    <location>
        <begin position="528"/>
        <end position="564"/>
    </location>
</feature>
<dbReference type="EMBL" id="CH991556">
    <property type="protein sequence ID" value="EDQ88070.1"/>
    <property type="molecule type" value="Genomic_DNA"/>
</dbReference>
<feature type="compositionally biased region" description="Low complexity" evidence="6">
    <location>
        <begin position="465"/>
        <end position="482"/>
    </location>
</feature>
<dbReference type="InterPro" id="IPR015943">
    <property type="entry name" value="WD40/YVTN_repeat-like_dom_sf"/>
</dbReference>
<dbReference type="SUPFAM" id="SSF47923">
    <property type="entry name" value="Ypt/Rab-GAP domain of gyp1p"/>
    <property type="match status" value="2"/>
</dbReference>
<dbReference type="GO" id="GO:0005886">
    <property type="term" value="C:plasma membrane"/>
    <property type="evidence" value="ECO:0000318"/>
    <property type="project" value="GO_Central"/>
</dbReference>
<feature type="compositionally biased region" description="Low complexity" evidence="6">
    <location>
        <begin position="309"/>
        <end position="325"/>
    </location>
</feature>
<dbReference type="FunFam" id="1.10.8.270:FF:000026">
    <property type="entry name" value="TBC (Tre-2/Bub2/Cdc16) domain family"/>
    <property type="match status" value="1"/>
</dbReference>
<dbReference type="InterPro" id="IPR035969">
    <property type="entry name" value="Rab-GAP_TBC_sf"/>
</dbReference>
<dbReference type="PANTHER" id="PTHR47219:SF20">
    <property type="entry name" value="TBC1 DOMAIN FAMILY MEMBER 2B"/>
    <property type="match status" value="1"/>
</dbReference>
<evidence type="ECO:0000313" key="8">
    <source>
        <dbReference type="EMBL" id="EDQ88070.1"/>
    </source>
</evidence>
<feature type="region of interest" description="Disordered" evidence="6">
    <location>
        <begin position="305"/>
        <end position="414"/>
    </location>
</feature>
<comment type="function">
    <text evidence="5">Molecular adapter which is involved in cilium biogenesis. Part of a functional complex including OFD1 a centriolar protein involved in cilium assembly. Could regulate the cAMP-dependent phosphorylation of OFD1, and its subsequent ubiquitination by PJA2 which ultimately leads to its proteasomal degradation.</text>
</comment>
<dbReference type="GeneID" id="5892485"/>
<dbReference type="KEGG" id="mbr:MONBRDRAFT_32974"/>
<dbReference type="PANTHER" id="PTHR47219">
    <property type="entry name" value="RAB GTPASE-ACTIVATING PROTEIN 1-LIKE"/>
    <property type="match status" value="1"/>
</dbReference>
<evidence type="ECO:0000313" key="9">
    <source>
        <dbReference type="Proteomes" id="UP000001357"/>
    </source>
</evidence>
<dbReference type="InterPro" id="IPR050302">
    <property type="entry name" value="Rab_GAP_TBC_domain"/>
</dbReference>
<keyword evidence="9" id="KW-1185">Reference proteome</keyword>
<keyword evidence="4" id="KW-0970">Cilium biogenesis/degradation</keyword>
<feature type="compositionally biased region" description="Basic and acidic residues" evidence="6">
    <location>
        <begin position="450"/>
        <end position="459"/>
    </location>
</feature>
<dbReference type="eggNOG" id="KOG2058">
    <property type="taxonomic scope" value="Eukaryota"/>
</dbReference>
<dbReference type="Proteomes" id="UP000001357">
    <property type="component" value="Unassembled WGS sequence"/>
</dbReference>
<feature type="region of interest" description="Disordered" evidence="6">
    <location>
        <begin position="1219"/>
        <end position="1238"/>
    </location>
</feature>
<feature type="compositionally biased region" description="Polar residues" evidence="6">
    <location>
        <begin position="333"/>
        <end position="345"/>
    </location>
</feature>